<feature type="transmembrane region" description="Helical" evidence="4">
    <location>
        <begin position="79"/>
        <end position="99"/>
    </location>
</feature>
<dbReference type="Gene3D" id="1.20.1250.20">
    <property type="entry name" value="MFS general substrate transporter like domains"/>
    <property type="match status" value="2"/>
</dbReference>
<feature type="transmembrane region" description="Helical" evidence="4">
    <location>
        <begin position="283"/>
        <end position="303"/>
    </location>
</feature>
<evidence type="ECO:0000256" key="3">
    <source>
        <dbReference type="ARBA" id="ARBA00023136"/>
    </source>
</evidence>
<evidence type="ECO:0000256" key="4">
    <source>
        <dbReference type="SAM" id="Phobius"/>
    </source>
</evidence>
<protein>
    <submittedName>
        <fullName evidence="6">MFS family permease</fullName>
    </submittedName>
</protein>
<comment type="caution">
    <text evidence="6">The sequence shown here is derived from an EMBL/GenBank/DDBJ whole genome shotgun (WGS) entry which is preliminary data.</text>
</comment>
<keyword evidence="1 4" id="KW-0812">Transmembrane</keyword>
<keyword evidence="7" id="KW-1185">Reference proteome</keyword>
<feature type="transmembrane region" description="Helical" evidence="4">
    <location>
        <begin position="309"/>
        <end position="333"/>
    </location>
</feature>
<dbReference type="Proteomes" id="UP001241472">
    <property type="component" value="Unassembled WGS sequence"/>
</dbReference>
<dbReference type="EMBL" id="JAUSRF010000013">
    <property type="protein sequence ID" value="MDP9839174.1"/>
    <property type="molecule type" value="Genomic_DNA"/>
</dbReference>
<gene>
    <name evidence="6" type="ORF">J2T09_003949</name>
</gene>
<feature type="transmembrane region" description="Helical" evidence="4">
    <location>
        <begin position="374"/>
        <end position="393"/>
    </location>
</feature>
<dbReference type="InterPro" id="IPR011701">
    <property type="entry name" value="MFS"/>
</dbReference>
<feature type="transmembrane region" description="Helical" evidence="4">
    <location>
        <begin position="253"/>
        <end position="276"/>
    </location>
</feature>
<feature type="transmembrane region" description="Helical" evidence="4">
    <location>
        <begin position="105"/>
        <end position="127"/>
    </location>
</feature>
<dbReference type="SUPFAM" id="SSF103473">
    <property type="entry name" value="MFS general substrate transporter"/>
    <property type="match status" value="1"/>
</dbReference>
<evidence type="ECO:0000256" key="2">
    <source>
        <dbReference type="ARBA" id="ARBA00022989"/>
    </source>
</evidence>
<evidence type="ECO:0000313" key="6">
    <source>
        <dbReference type="EMBL" id="MDP9839174.1"/>
    </source>
</evidence>
<dbReference type="Pfam" id="PF07690">
    <property type="entry name" value="MFS_1"/>
    <property type="match status" value="1"/>
</dbReference>
<dbReference type="PANTHER" id="PTHR11360:SF284">
    <property type="entry name" value="EG:103B4.3 PROTEIN-RELATED"/>
    <property type="match status" value="1"/>
</dbReference>
<keyword evidence="3 4" id="KW-0472">Membrane</keyword>
<feature type="transmembrane region" description="Helical" evidence="4">
    <location>
        <begin position="139"/>
        <end position="158"/>
    </location>
</feature>
<dbReference type="InterPro" id="IPR036259">
    <property type="entry name" value="MFS_trans_sf"/>
</dbReference>
<feature type="transmembrane region" description="Helical" evidence="4">
    <location>
        <begin position="340"/>
        <end position="362"/>
    </location>
</feature>
<sequence>MAPVARPHLPYLIILAGSLIAVLTFGPRSAMGFFQLPMLTDTGWDRTTFGLAMALQNLAWGLSQPFFGAAADKYGTGRVLVLSGLIYAAGLLMMSHAASPLWLHIGGGVLVGLGVGAGSFGTILSAFARNVTPQQRSMAFGIGTAAGSAGMFLFAPLSQALITNYGWSDSLVIMGALMLLVPLLAYPLRGNSSSGTQSQAQFKQSAGEALREAFGHKSYLLLTSGFFVCGFQVAFITAHFPAYLGDIGIDAKYAVIAMALIGFFNIAGSLAAGVIGQRYSKPYFLAYIYIGRSIAVTAFLLLPQSPTSVIIFAIVMGLLWLSTVPPTNGLVAIMFGTRHLGMLGGIVFLSHQVGSFLGVWMGGALYDRFGSYDIVWWLGVVMGLFAAVVHWPIREKPVDRPEVAAQPA</sequence>
<feature type="transmembrane region" description="Helical" evidence="4">
    <location>
        <begin position="219"/>
        <end position="241"/>
    </location>
</feature>
<dbReference type="PANTHER" id="PTHR11360">
    <property type="entry name" value="MONOCARBOXYLATE TRANSPORTER"/>
    <property type="match status" value="1"/>
</dbReference>
<dbReference type="RefSeq" id="WP_306837638.1">
    <property type="nucleotide sequence ID" value="NZ_JAUSRF010000013.1"/>
</dbReference>
<evidence type="ECO:0000313" key="7">
    <source>
        <dbReference type="Proteomes" id="UP001241472"/>
    </source>
</evidence>
<accession>A0ABT9PXG1</accession>
<keyword evidence="2 4" id="KW-1133">Transmembrane helix</keyword>
<dbReference type="InterPro" id="IPR050327">
    <property type="entry name" value="Proton-linked_MCT"/>
</dbReference>
<feature type="transmembrane region" description="Helical" evidence="4">
    <location>
        <begin position="48"/>
        <end position="67"/>
    </location>
</feature>
<organism evidence="6 7">
    <name type="scientific">Neorhizobium huautlense</name>
    <dbReference type="NCBI Taxonomy" id="67774"/>
    <lineage>
        <taxon>Bacteria</taxon>
        <taxon>Pseudomonadati</taxon>
        <taxon>Pseudomonadota</taxon>
        <taxon>Alphaproteobacteria</taxon>
        <taxon>Hyphomicrobiales</taxon>
        <taxon>Rhizobiaceae</taxon>
        <taxon>Rhizobium/Agrobacterium group</taxon>
        <taxon>Neorhizobium</taxon>
    </lineage>
</organism>
<reference evidence="6 7" key="1">
    <citation type="submission" date="2023-07" db="EMBL/GenBank/DDBJ databases">
        <title>Sorghum-associated microbial communities from plants grown in Nebraska, USA.</title>
        <authorList>
            <person name="Schachtman D."/>
        </authorList>
    </citation>
    <scope>NUCLEOTIDE SEQUENCE [LARGE SCALE GENOMIC DNA]</scope>
    <source>
        <strain evidence="6 7">DS1307</strain>
    </source>
</reference>
<proteinExistence type="predicted"/>
<feature type="domain" description="Major facilitator superfamily (MFS) profile" evidence="5">
    <location>
        <begin position="10"/>
        <end position="398"/>
    </location>
</feature>
<name>A0ABT9PXG1_9HYPH</name>
<dbReference type="InterPro" id="IPR020846">
    <property type="entry name" value="MFS_dom"/>
</dbReference>
<evidence type="ECO:0000259" key="5">
    <source>
        <dbReference type="PROSITE" id="PS50850"/>
    </source>
</evidence>
<dbReference type="PROSITE" id="PS50850">
    <property type="entry name" value="MFS"/>
    <property type="match status" value="1"/>
</dbReference>
<dbReference type="CDD" id="cd17355">
    <property type="entry name" value="MFS_YcxA_like"/>
    <property type="match status" value="1"/>
</dbReference>
<evidence type="ECO:0000256" key="1">
    <source>
        <dbReference type="ARBA" id="ARBA00022692"/>
    </source>
</evidence>
<feature type="transmembrane region" description="Helical" evidence="4">
    <location>
        <begin position="170"/>
        <end position="188"/>
    </location>
</feature>